<evidence type="ECO:0000313" key="2">
    <source>
        <dbReference type="EMBL" id="OWU73695.1"/>
    </source>
</evidence>
<proteinExistence type="predicted"/>
<evidence type="ECO:0000313" key="3">
    <source>
        <dbReference type="Proteomes" id="UP000215377"/>
    </source>
</evidence>
<dbReference type="Pfam" id="PF11412">
    <property type="entry name" value="DsbD_N"/>
    <property type="match status" value="1"/>
</dbReference>
<organism evidence="2 3">
    <name type="scientific">Marinibacterium profundimaris</name>
    <dbReference type="NCBI Taxonomy" id="1679460"/>
    <lineage>
        <taxon>Bacteria</taxon>
        <taxon>Pseudomonadati</taxon>
        <taxon>Pseudomonadota</taxon>
        <taxon>Alphaproteobacteria</taxon>
        <taxon>Rhodobacterales</taxon>
        <taxon>Paracoccaceae</taxon>
        <taxon>Marinibacterium</taxon>
    </lineage>
</organism>
<sequence>MTAACALLTVQSGTAQAGPLDNVIRLEVIDGGATDRGTHLAGLRLTLAPGWKTYWRSPGDAGIPPQFDWRGSDNLRAVAMSWPAPHAFDQSGLRSIGYKGSVVLPLELTPAQAARPIRLRGLIDLGVCSDVCIPAQLEVDAALTPDAPRSSAIAAALAARPYSAAEAGVTSVTCTLAPSDDGLQITARIAMPPAGGTEVAVIEPGNPQIWASETETRRDGQTLTATGELIHAEGGAFALDRSRLRLTVLGERYAVDIRGCQPG</sequence>
<comment type="caution">
    <text evidence="2">The sequence shown here is derived from an EMBL/GenBank/DDBJ whole genome shotgun (WGS) entry which is preliminary data.</text>
</comment>
<evidence type="ECO:0000259" key="1">
    <source>
        <dbReference type="Pfam" id="PF11412"/>
    </source>
</evidence>
<name>A0A225NIP1_9RHOB</name>
<protein>
    <recommendedName>
        <fullName evidence="1">Thiol:disulfide interchange protein DsbD N-terminal domain-containing protein</fullName>
    </recommendedName>
</protein>
<feature type="domain" description="Thiol:disulfide interchange protein DsbD N-terminal" evidence="1">
    <location>
        <begin position="35"/>
        <end position="140"/>
    </location>
</feature>
<dbReference type="InterPro" id="IPR028250">
    <property type="entry name" value="DsbDN"/>
</dbReference>
<dbReference type="AlphaFoldDB" id="A0A225NIP1"/>
<dbReference type="Proteomes" id="UP000215377">
    <property type="component" value="Unassembled WGS sequence"/>
</dbReference>
<accession>A0A225NIP1</accession>
<gene>
    <name evidence="2" type="ORF">ATO3_11885</name>
</gene>
<reference evidence="2 3" key="1">
    <citation type="submission" date="2013-04" db="EMBL/GenBank/DDBJ databases">
        <title>Oceanicola sp. 22II1-22F33 Genome Sequencing.</title>
        <authorList>
            <person name="Lai Q."/>
            <person name="Li G."/>
            <person name="Shao Z."/>
        </authorList>
    </citation>
    <scope>NUCLEOTIDE SEQUENCE [LARGE SCALE GENOMIC DNA]</scope>
    <source>
        <strain evidence="2 3">22II1-22F33</strain>
    </source>
</reference>
<dbReference type="EMBL" id="AQQR01000004">
    <property type="protein sequence ID" value="OWU73695.1"/>
    <property type="molecule type" value="Genomic_DNA"/>
</dbReference>
<keyword evidence="3" id="KW-1185">Reference proteome</keyword>